<dbReference type="EMBL" id="PQFF01000045">
    <property type="protein sequence ID" value="RHZ86581.1"/>
    <property type="molecule type" value="Genomic_DNA"/>
</dbReference>
<dbReference type="AlphaFoldDB" id="A0A397JEY2"/>
<organism evidence="1 2">
    <name type="scientific">Diversispora epigaea</name>
    <dbReference type="NCBI Taxonomy" id="1348612"/>
    <lineage>
        <taxon>Eukaryota</taxon>
        <taxon>Fungi</taxon>
        <taxon>Fungi incertae sedis</taxon>
        <taxon>Mucoromycota</taxon>
        <taxon>Glomeromycotina</taxon>
        <taxon>Glomeromycetes</taxon>
        <taxon>Diversisporales</taxon>
        <taxon>Diversisporaceae</taxon>
        <taxon>Diversispora</taxon>
    </lineage>
</organism>
<accession>A0A397JEY2</accession>
<proteinExistence type="predicted"/>
<dbReference type="Proteomes" id="UP000266861">
    <property type="component" value="Unassembled WGS sequence"/>
</dbReference>
<name>A0A397JEY2_9GLOM</name>
<evidence type="ECO:0000313" key="1">
    <source>
        <dbReference type="EMBL" id="RHZ86581.1"/>
    </source>
</evidence>
<evidence type="ECO:0000313" key="2">
    <source>
        <dbReference type="Proteomes" id="UP000266861"/>
    </source>
</evidence>
<keyword evidence="2" id="KW-1185">Reference proteome</keyword>
<protein>
    <submittedName>
        <fullName evidence="1">Uncharacterized protein</fullName>
    </submittedName>
</protein>
<dbReference type="OrthoDB" id="2439756at2759"/>
<sequence length="184" mass="21256">MSNVIPKQCLIKKQNIWNLAVIDNIDFKQKSFAFGNIYDVTRDSSHAILRMAFQSNLNNVEIEQRIILDENTYLFGMNSTIQQILHTFQEVLEKLLNIKIDNNGQLIYNKDIDAEIIKKTILPELEHGCQGSSSHIVILEPERNPNSDDSILEAAQMYIEDFDLNEQEYLDIVGDQALFHRLMT</sequence>
<comment type="caution">
    <text evidence="1">The sequence shown here is derived from an EMBL/GenBank/DDBJ whole genome shotgun (WGS) entry which is preliminary data.</text>
</comment>
<gene>
    <name evidence="1" type="ORF">Glove_48g133</name>
</gene>
<reference evidence="1 2" key="1">
    <citation type="submission" date="2018-08" db="EMBL/GenBank/DDBJ databases">
        <title>Genome and evolution of the arbuscular mycorrhizal fungus Diversispora epigaea (formerly Glomus versiforme) and its bacterial endosymbionts.</title>
        <authorList>
            <person name="Sun X."/>
            <person name="Fei Z."/>
            <person name="Harrison M."/>
        </authorList>
    </citation>
    <scope>NUCLEOTIDE SEQUENCE [LARGE SCALE GENOMIC DNA]</scope>
    <source>
        <strain evidence="1 2">IT104</strain>
    </source>
</reference>